<dbReference type="PROSITE" id="PS50850">
    <property type="entry name" value="MFS"/>
    <property type="match status" value="1"/>
</dbReference>
<dbReference type="InterPro" id="IPR020846">
    <property type="entry name" value="MFS_dom"/>
</dbReference>
<evidence type="ECO:0000256" key="3">
    <source>
        <dbReference type="ARBA" id="ARBA00022448"/>
    </source>
</evidence>
<feature type="transmembrane region" description="Helical" evidence="8">
    <location>
        <begin position="208"/>
        <end position="230"/>
    </location>
</feature>
<proteinExistence type="inferred from homology"/>
<dbReference type="InterPro" id="IPR005829">
    <property type="entry name" value="Sugar_transporter_CS"/>
</dbReference>
<dbReference type="InterPro" id="IPR003663">
    <property type="entry name" value="Sugar/inositol_transpt"/>
</dbReference>
<evidence type="ECO:0000313" key="10">
    <source>
        <dbReference type="EMBL" id="WPH00120.1"/>
    </source>
</evidence>
<organism evidence="10 11">
    <name type="scientific">Acrodontium crateriforme</name>
    <dbReference type="NCBI Taxonomy" id="150365"/>
    <lineage>
        <taxon>Eukaryota</taxon>
        <taxon>Fungi</taxon>
        <taxon>Dikarya</taxon>
        <taxon>Ascomycota</taxon>
        <taxon>Pezizomycotina</taxon>
        <taxon>Dothideomycetes</taxon>
        <taxon>Dothideomycetidae</taxon>
        <taxon>Mycosphaerellales</taxon>
        <taxon>Teratosphaeriaceae</taxon>
        <taxon>Acrodontium</taxon>
    </lineage>
</organism>
<dbReference type="PANTHER" id="PTHR48020">
    <property type="entry name" value="PROTON MYO-INOSITOL COTRANSPORTER"/>
    <property type="match status" value="1"/>
</dbReference>
<keyword evidence="5 8" id="KW-1133">Transmembrane helix</keyword>
<dbReference type="GO" id="GO:0022857">
    <property type="term" value="F:transmembrane transporter activity"/>
    <property type="evidence" value="ECO:0007669"/>
    <property type="project" value="InterPro"/>
</dbReference>
<gene>
    <name evidence="10" type="ORF">R9X50_00294300</name>
</gene>
<feature type="transmembrane region" description="Helical" evidence="8">
    <location>
        <begin position="268"/>
        <end position="290"/>
    </location>
</feature>
<evidence type="ECO:0000256" key="7">
    <source>
        <dbReference type="SAM" id="MobiDB-lite"/>
    </source>
</evidence>
<feature type="domain" description="Major facilitator superfamily (MFS) profile" evidence="9">
    <location>
        <begin position="131"/>
        <end position="625"/>
    </location>
</feature>
<dbReference type="PANTHER" id="PTHR48020:SF40">
    <property type="entry name" value="MAJOR FACILITATOR SUPERFAMILY (MFS) PROFILE DOMAIN-CONTAINING PROTEIN"/>
    <property type="match status" value="1"/>
</dbReference>
<evidence type="ECO:0000256" key="8">
    <source>
        <dbReference type="SAM" id="Phobius"/>
    </source>
</evidence>
<feature type="region of interest" description="Disordered" evidence="7">
    <location>
        <begin position="1"/>
        <end position="39"/>
    </location>
</feature>
<dbReference type="EMBL" id="CP138583">
    <property type="protein sequence ID" value="WPH00120.1"/>
    <property type="molecule type" value="Genomic_DNA"/>
</dbReference>
<feature type="transmembrane region" description="Helical" evidence="8">
    <location>
        <begin position="596"/>
        <end position="621"/>
    </location>
</feature>
<dbReference type="GO" id="GO:0015791">
    <property type="term" value="P:polyol transmembrane transport"/>
    <property type="evidence" value="ECO:0007669"/>
    <property type="project" value="UniProtKB-ARBA"/>
</dbReference>
<dbReference type="Pfam" id="PF00083">
    <property type="entry name" value="Sugar_tr"/>
    <property type="match status" value="2"/>
</dbReference>
<keyword evidence="11" id="KW-1185">Reference proteome</keyword>
<sequence length="709" mass="78832">MDNVNPIPPVHDLQQPRQRHSYSGDEGDFQDNDSIADVPEDLFDVDPSNDEGLVDSPLLHLRPDQVDRLARQFVKQYGLENHEQVFIKAGKILRDPEAWQSVPRLTLDEKEVLKNEMKNTFWKQPKQLRVTIITLCVAAVVQGWNQTGTNGANLNWPQQFNIQLEGCQPTGRDAWVFAIVNASTYLSAALVGCWLSDPLNEYFFGRRAAILVSALLILASVIGGACTHSWEQLLATRVLLGIGMGCKASVVPVFAAEVAPAHIRGSLVMNWQIFDAFGIFLGFTANLIVANVGITAWRWQIASSALPTIVLLSLIYVCPESPRFLMKRGYYGAAYESLMLLRFHPILAAKELFYVHCQMEVETRLLLHHQRDSEARPARVRSRSVFEKGPLSKINRLRPAVLQRQETARPINYWQKLSQLFTVPRNRRALMAACVGMTVQQICGVNVLSFFSSTFFCNATSGLGNTSNSAYVQPLFLSWGIGLANVLFSLPAYYFIDSKGRRWLLLVTLPCMALSMLGAALAFMIPTGHPAHLPVIGVFTYIFMFFYSWGVGPVPFTLSAEVFPLESRVVGMSFAVFVNLFGAGLLALFVPALTPIIQHTGLLGIFAFFNVVSFVLVFFFVRETASAAVGGRFGSLVSVSLEELNYLFAVSTARHAAYQVKTVLPWAWKAYVKRDPQCSVQPEKLYTWASGLERETAGAEVEIDGVKAD</sequence>
<dbReference type="PROSITE" id="PS00217">
    <property type="entry name" value="SUGAR_TRANSPORT_2"/>
    <property type="match status" value="1"/>
</dbReference>
<feature type="transmembrane region" description="Helical" evidence="8">
    <location>
        <begin position="174"/>
        <end position="196"/>
    </location>
</feature>
<feature type="transmembrane region" description="Helical" evidence="8">
    <location>
        <begin position="236"/>
        <end position="256"/>
    </location>
</feature>
<dbReference type="Gene3D" id="1.20.1250.20">
    <property type="entry name" value="MFS general substrate transporter like domains"/>
    <property type="match status" value="1"/>
</dbReference>
<dbReference type="PRINTS" id="PR00171">
    <property type="entry name" value="SUGRTRNSPORT"/>
</dbReference>
<evidence type="ECO:0000256" key="1">
    <source>
        <dbReference type="ARBA" id="ARBA00004141"/>
    </source>
</evidence>
<evidence type="ECO:0000256" key="4">
    <source>
        <dbReference type="ARBA" id="ARBA00022692"/>
    </source>
</evidence>
<dbReference type="SUPFAM" id="SSF103473">
    <property type="entry name" value="MFS general substrate transporter"/>
    <property type="match status" value="1"/>
</dbReference>
<comment type="similarity">
    <text evidence="2">Belongs to the major facilitator superfamily. Sugar transporter (TC 2.A.1.1) family.</text>
</comment>
<accession>A0AAQ3R9H5</accession>
<keyword evidence="6 8" id="KW-0472">Membrane</keyword>
<reference evidence="10 11" key="1">
    <citation type="submission" date="2023-11" db="EMBL/GenBank/DDBJ databases">
        <title>An acidophilic fungus is an integral part of prey digestion in a carnivorous sundew plant.</title>
        <authorList>
            <person name="Tsai I.J."/>
        </authorList>
    </citation>
    <scope>NUCLEOTIDE SEQUENCE [LARGE SCALE GENOMIC DNA]</scope>
    <source>
        <strain evidence="10">169a</strain>
    </source>
</reference>
<dbReference type="InterPro" id="IPR050814">
    <property type="entry name" value="Myo-inositol_Transporter"/>
</dbReference>
<feature type="transmembrane region" description="Helical" evidence="8">
    <location>
        <begin position="429"/>
        <end position="456"/>
    </location>
</feature>
<evidence type="ECO:0000256" key="6">
    <source>
        <dbReference type="ARBA" id="ARBA00023136"/>
    </source>
</evidence>
<evidence type="ECO:0000259" key="9">
    <source>
        <dbReference type="PROSITE" id="PS50850"/>
    </source>
</evidence>
<comment type="subcellular location">
    <subcellularLocation>
        <location evidence="1">Membrane</location>
        <topology evidence="1">Multi-pass membrane protein</topology>
    </subcellularLocation>
</comment>
<dbReference type="GO" id="GO:0016020">
    <property type="term" value="C:membrane"/>
    <property type="evidence" value="ECO:0007669"/>
    <property type="project" value="UniProtKB-SubCell"/>
</dbReference>
<name>A0AAQ3R9H5_9PEZI</name>
<dbReference type="GO" id="GO:0015798">
    <property type="term" value="P:myo-inositol transport"/>
    <property type="evidence" value="ECO:0007669"/>
    <property type="project" value="UniProtKB-ARBA"/>
</dbReference>
<keyword evidence="4 8" id="KW-0812">Transmembrane</keyword>
<dbReference type="InterPro" id="IPR005828">
    <property type="entry name" value="MFS_sugar_transport-like"/>
</dbReference>
<feature type="transmembrane region" description="Helical" evidence="8">
    <location>
        <begin position="476"/>
        <end position="496"/>
    </location>
</feature>
<feature type="transmembrane region" description="Helical" evidence="8">
    <location>
        <begin position="531"/>
        <end position="549"/>
    </location>
</feature>
<evidence type="ECO:0000256" key="2">
    <source>
        <dbReference type="ARBA" id="ARBA00010992"/>
    </source>
</evidence>
<evidence type="ECO:0000256" key="5">
    <source>
        <dbReference type="ARBA" id="ARBA00022989"/>
    </source>
</evidence>
<dbReference type="Proteomes" id="UP001303373">
    <property type="component" value="Chromosome 4"/>
</dbReference>
<feature type="transmembrane region" description="Helical" evidence="8">
    <location>
        <begin position="569"/>
        <end position="590"/>
    </location>
</feature>
<protein>
    <recommendedName>
        <fullName evidence="9">Major facilitator superfamily (MFS) profile domain-containing protein</fullName>
    </recommendedName>
</protein>
<dbReference type="AlphaFoldDB" id="A0AAQ3R9H5"/>
<dbReference type="InterPro" id="IPR036259">
    <property type="entry name" value="MFS_trans_sf"/>
</dbReference>
<feature type="transmembrane region" description="Helical" evidence="8">
    <location>
        <begin position="503"/>
        <end position="525"/>
    </location>
</feature>
<keyword evidence="3" id="KW-0813">Transport</keyword>
<feature type="transmembrane region" description="Helical" evidence="8">
    <location>
        <begin position="296"/>
        <end position="318"/>
    </location>
</feature>
<evidence type="ECO:0000313" key="11">
    <source>
        <dbReference type="Proteomes" id="UP001303373"/>
    </source>
</evidence>